<evidence type="ECO:0000256" key="1">
    <source>
        <dbReference type="SAM" id="MobiDB-lite"/>
    </source>
</evidence>
<feature type="region of interest" description="Disordered" evidence="1">
    <location>
        <begin position="26"/>
        <end position="164"/>
    </location>
</feature>
<feature type="compositionally biased region" description="Polar residues" evidence="1">
    <location>
        <begin position="26"/>
        <end position="73"/>
    </location>
</feature>
<keyword evidence="4" id="KW-1185">Reference proteome</keyword>
<feature type="compositionally biased region" description="Low complexity" evidence="1">
    <location>
        <begin position="108"/>
        <end position="132"/>
    </location>
</feature>
<organism evidence="3 4">
    <name type="scientific">Falsiroseomonas oleicola</name>
    <dbReference type="NCBI Taxonomy" id="2801474"/>
    <lineage>
        <taxon>Bacteria</taxon>
        <taxon>Pseudomonadati</taxon>
        <taxon>Pseudomonadota</taxon>
        <taxon>Alphaproteobacteria</taxon>
        <taxon>Acetobacterales</taxon>
        <taxon>Roseomonadaceae</taxon>
        <taxon>Falsiroseomonas</taxon>
    </lineage>
</organism>
<accession>A0ABS6HD05</accession>
<name>A0ABS6HD05_9PROT</name>
<keyword evidence="2" id="KW-0732">Signal</keyword>
<feature type="signal peptide" evidence="2">
    <location>
        <begin position="1"/>
        <end position="24"/>
    </location>
</feature>
<evidence type="ECO:0000256" key="2">
    <source>
        <dbReference type="SAM" id="SignalP"/>
    </source>
</evidence>
<reference evidence="3 4" key="1">
    <citation type="submission" date="2021-01" db="EMBL/GenBank/DDBJ databases">
        <title>Roseomonas sp. nov, a bacterium isolated from an oil production mixture in Yumen Oilfield.</title>
        <authorList>
            <person name="Wu D."/>
        </authorList>
    </citation>
    <scope>NUCLEOTIDE SEQUENCE [LARGE SCALE GENOMIC DNA]</scope>
    <source>
        <strain evidence="3 4">ROY-5-3</strain>
    </source>
</reference>
<evidence type="ECO:0008006" key="5">
    <source>
        <dbReference type="Google" id="ProtNLM"/>
    </source>
</evidence>
<evidence type="ECO:0000313" key="4">
    <source>
        <dbReference type="Proteomes" id="UP000689967"/>
    </source>
</evidence>
<dbReference type="EMBL" id="JAERQM010000004">
    <property type="protein sequence ID" value="MBU8545200.1"/>
    <property type="molecule type" value="Genomic_DNA"/>
</dbReference>
<dbReference type="RefSeq" id="WP_216877021.1">
    <property type="nucleotide sequence ID" value="NZ_JAERQM010000004.1"/>
</dbReference>
<sequence>MTTRHTALVGAFVASLGLAGAAFAQSTSPSATTPNVGPTGQPMAQQGTSGQTPGAPAAQTNPTPMPQGSQANQAPGMGGARAPSSQMGQTSPGATPSDPGRAGGGLPGATQPTTPAPGAAPSTGTTTPTAPVQGGGDTARQGALEEGANSFTEGQARSRMGDAGFADVQGLTLDDRGIWRGRAMRNGQQTGVGMDFQGNIVATP</sequence>
<evidence type="ECO:0000313" key="3">
    <source>
        <dbReference type="EMBL" id="MBU8545200.1"/>
    </source>
</evidence>
<feature type="compositionally biased region" description="Polar residues" evidence="1">
    <location>
        <begin position="83"/>
        <end position="94"/>
    </location>
</feature>
<gene>
    <name evidence="3" type="ORF">JJQ90_15875</name>
</gene>
<feature type="chain" id="PRO_5046582609" description="PepSY domain-containing protein" evidence="2">
    <location>
        <begin position="25"/>
        <end position="204"/>
    </location>
</feature>
<protein>
    <recommendedName>
        <fullName evidence="5">PepSY domain-containing protein</fullName>
    </recommendedName>
</protein>
<dbReference type="Proteomes" id="UP000689967">
    <property type="component" value="Unassembled WGS sequence"/>
</dbReference>
<proteinExistence type="predicted"/>
<comment type="caution">
    <text evidence="3">The sequence shown here is derived from an EMBL/GenBank/DDBJ whole genome shotgun (WGS) entry which is preliminary data.</text>
</comment>